<dbReference type="STRING" id="34097.SAMN02745150_00088"/>
<evidence type="ECO:0000256" key="5">
    <source>
        <dbReference type="ARBA" id="ARBA00047686"/>
    </source>
</evidence>
<dbReference type="CDD" id="cd07557">
    <property type="entry name" value="trimeric_dUTPase"/>
    <property type="match status" value="1"/>
</dbReference>
<feature type="domain" description="dUTPase-like" evidence="6">
    <location>
        <begin position="13"/>
        <end position="142"/>
    </location>
</feature>
<dbReference type="GO" id="GO:0046081">
    <property type="term" value="P:dUTP catabolic process"/>
    <property type="evidence" value="ECO:0007669"/>
    <property type="project" value="InterPro"/>
</dbReference>
<dbReference type="Pfam" id="PF00692">
    <property type="entry name" value="dUTPase"/>
    <property type="match status" value="1"/>
</dbReference>
<dbReference type="GO" id="GO:0000287">
    <property type="term" value="F:magnesium ion binding"/>
    <property type="evidence" value="ECO:0007669"/>
    <property type="project" value="InterPro"/>
</dbReference>
<dbReference type="PANTHER" id="PTHR11241:SF0">
    <property type="entry name" value="DEOXYURIDINE 5'-TRIPHOSPHATE NUCLEOTIDOHYDROLASE"/>
    <property type="match status" value="1"/>
</dbReference>
<evidence type="ECO:0000259" key="6">
    <source>
        <dbReference type="Pfam" id="PF00692"/>
    </source>
</evidence>
<dbReference type="InterPro" id="IPR029054">
    <property type="entry name" value="dUTPase-like"/>
</dbReference>
<evidence type="ECO:0000313" key="8">
    <source>
        <dbReference type="Proteomes" id="UP000240042"/>
    </source>
</evidence>
<comment type="catalytic activity">
    <reaction evidence="5">
        <text>dUTP + H2O = dUMP + diphosphate + H(+)</text>
        <dbReference type="Rhea" id="RHEA:10248"/>
        <dbReference type="ChEBI" id="CHEBI:15377"/>
        <dbReference type="ChEBI" id="CHEBI:15378"/>
        <dbReference type="ChEBI" id="CHEBI:33019"/>
        <dbReference type="ChEBI" id="CHEBI:61555"/>
        <dbReference type="ChEBI" id="CHEBI:246422"/>
        <dbReference type="EC" id="3.6.1.23"/>
    </reaction>
</comment>
<dbReference type="PANTHER" id="PTHR11241">
    <property type="entry name" value="DEOXYURIDINE 5'-TRIPHOSPHATE NUCLEOTIDOHYDROLASE"/>
    <property type="match status" value="1"/>
</dbReference>
<sequence length="144" mass="15409">MNLPIKKLNPRAVLPQYQTPGSSGADLYALLDGEFHLMPHQTAAIPTGLAVAVPLGFEMQIRARSGLAAKGIIVPNGPGTIDSDYRGELKILLHNLSDQVFVVEPEMRIAQAVVTPVQQCCFVENDTLPATDRNEGGFGSTGIK</sequence>
<comment type="similarity">
    <text evidence="1">Belongs to the dUTPase family.</text>
</comment>
<proteinExistence type="inferred from homology"/>
<evidence type="ECO:0000256" key="4">
    <source>
        <dbReference type="ARBA" id="ARBA00023080"/>
    </source>
</evidence>
<dbReference type="RefSeq" id="WP_092317050.1">
    <property type="nucleotide sequence ID" value="NZ_FOKY01000001.1"/>
</dbReference>
<keyword evidence="8" id="KW-1185">Reference proteome</keyword>
<gene>
    <name evidence="7" type="ORF">SAMN02745150_00088</name>
</gene>
<dbReference type="OrthoDB" id="9809956at2"/>
<dbReference type="Proteomes" id="UP000240042">
    <property type="component" value="Unassembled WGS sequence"/>
</dbReference>
<keyword evidence="3" id="KW-0378">Hydrolase</keyword>
<dbReference type="NCBIfam" id="TIGR00576">
    <property type="entry name" value="dut"/>
    <property type="match status" value="1"/>
</dbReference>
<dbReference type="GO" id="GO:0006226">
    <property type="term" value="P:dUMP biosynthetic process"/>
    <property type="evidence" value="ECO:0007669"/>
    <property type="project" value="InterPro"/>
</dbReference>
<evidence type="ECO:0000256" key="1">
    <source>
        <dbReference type="ARBA" id="ARBA00006581"/>
    </source>
</evidence>
<name>A0A1I1CYP1_BREAD</name>
<dbReference type="AlphaFoldDB" id="A0A1I1CYP1"/>
<dbReference type="InterPro" id="IPR033704">
    <property type="entry name" value="dUTPase_trimeric"/>
</dbReference>
<evidence type="ECO:0000256" key="2">
    <source>
        <dbReference type="ARBA" id="ARBA00012379"/>
    </source>
</evidence>
<dbReference type="EMBL" id="FOKY01000001">
    <property type="protein sequence ID" value="SFB67647.1"/>
    <property type="molecule type" value="Genomic_DNA"/>
</dbReference>
<dbReference type="NCBIfam" id="NF001862">
    <property type="entry name" value="PRK00601.1"/>
    <property type="match status" value="1"/>
</dbReference>
<dbReference type="InterPro" id="IPR008181">
    <property type="entry name" value="dUTPase"/>
</dbReference>
<evidence type="ECO:0000313" key="7">
    <source>
        <dbReference type="EMBL" id="SFB67647.1"/>
    </source>
</evidence>
<protein>
    <recommendedName>
        <fullName evidence="2">dUTP diphosphatase</fullName>
        <ecNumber evidence="2">3.6.1.23</ecNumber>
    </recommendedName>
</protein>
<keyword evidence="4" id="KW-0546">Nucleotide metabolism</keyword>
<dbReference type="Gene3D" id="2.70.40.10">
    <property type="match status" value="1"/>
</dbReference>
<reference evidence="8" key="1">
    <citation type="submission" date="2016-10" db="EMBL/GenBank/DDBJ databases">
        <authorList>
            <person name="Varghese N."/>
            <person name="Submissions S."/>
        </authorList>
    </citation>
    <scope>NUCLEOTIDE SEQUENCE [LARGE SCALE GENOMIC DNA]</scope>
    <source>
        <strain evidence="8">ATCC 43811</strain>
    </source>
</reference>
<dbReference type="GO" id="GO:0004170">
    <property type="term" value="F:dUTP diphosphatase activity"/>
    <property type="evidence" value="ECO:0007669"/>
    <property type="project" value="UniProtKB-EC"/>
</dbReference>
<evidence type="ECO:0000256" key="3">
    <source>
        <dbReference type="ARBA" id="ARBA00022801"/>
    </source>
</evidence>
<accession>A0A1I1CYP1</accession>
<dbReference type="EC" id="3.6.1.23" evidence="2"/>
<dbReference type="InterPro" id="IPR036157">
    <property type="entry name" value="dUTPase-like_sf"/>
</dbReference>
<organism evidence="7 8">
    <name type="scientific">Brevinema andersonii</name>
    <dbReference type="NCBI Taxonomy" id="34097"/>
    <lineage>
        <taxon>Bacteria</taxon>
        <taxon>Pseudomonadati</taxon>
        <taxon>Spirochaetota</taxon>
        <taxon>Spirochaetia</taxon>
        <taxon>Brevinematales</taxon>
        <taxon>Brevinemataceae</taxon>
        <taxon>Brevinema</taxon>
    </lineage>
</organism>
<dbReference type="SUPFAM" id="SSF51283">
    <property type="entry name" value="dUTPase-like"/>
    <property type="match status" value="1"/>
</dbReference>